<keyword evidence="2" id="KW-1185">Reference proteome</keyword>
<dbReference type="SUPFAM" id="SSF102829">
    <property type="entry name" value="Cell division protein ZapA-like"/>
    <property type="match status" value="1"/>
</dbReference>
<dbReference type="PATRIC" id="fig|1208918.3.peg.562"/>
<protein>
    <recommendedName>
        <fullName evidence="3">Cell division protein ZapA</fullName>
    </recommendedName>
</protein>
<dbReference type="InterPro" id="IPR036192">
    <property type="entry name" value="Cell_div_ZapA-like_sf"/>
</dbReference>
<sequence>MEQLDTVVLGREYSFRCSKNEKDNLVEAVNYFNRLSSQIQDSAKNYTNERVAVMVALQIASELMSTKVLGSENSSESGFSMGEISKKIDSIVLKIESILKKTK</sequence>
<dbReference type="HOGENOM" id="CLU_116623_2_2_4"/>
<dbReference type="STRING" id="1208918.CDEE_0002"/>
<dbReference type="EMBL" id="CP003804">
    <property type="protein sequence ID" value="AGF47862.1"/>
    <property type="molecule type" value="Genomic_DNA"/>
</dbReference>
<reference evidence="1 2" key="1">
    <citation type="journal article" date="2013" name="Genome Biol. Evol.">
        <title>Genome evolution and phylogenomic analysis of candidatus kinetoplastibacterium, the betaproteobacterial endosymbionts of strigomonas and angomonas.</title>
        <authorList>
            <person name="Alves J.M."/>
            <person name="Serrano M.G."/>
            <person name="Maia da Silva F."/>
            <person name="Voegtly L.J."/>
            <person name="Matveyev A.V."/>
            <person name="Teixeira M.M."/>
            <person name="Camargo E.P."/>
            <person name="Buck G.A."/>
        </authorList>
    </citation>
    <scope>NUCLEOTIDE SEQUENCE [LARGE SCALE GENOMIC DNA]</scope>
    <source>
        <strain evidence="1 2">TCC036E</strain>
    </source>
</reference>
<dbReference type="eggNOG" id="COG3027">
    <property type="taxonomic scope" value="Bacteria"/>
</dbReference>
<dbReference type="RefSeq" id="WP_015389156.1">
    <property type="nucleotide sequence ID" value="NC_020283.1"/>
</dbReference>
<organism evidence="1 2">
    <name type="scientific">Candidatus Kinetoplastidibacterium crithidiae TCC036E</name>
    <dbReference type="NCBI Taxonomy" id="1208918"/>
    <lineage>
        <taxon>Bacteria</taxon>
        <taxon>Pseudomonadati</taxon>
        <taxon>Pseudomonadota</taxon>
        <taxon>Betaproteobacteria</taxon>
        <taxon>Candidatus Kinetoplastidibacterium</taxon>
    </lineage>
</organism>
<name>M1LQI7_9PROT</name>
<accession>M1LQI7</accession>
<evidence type="ECO:0000313" key="2">
    <source>
        <dbReference type="Proteomes" id="UP000011686"/>
    </source>
</evidence>
<proteinExistence type="predicted"/>
<dbReference type="Proteomes" id="UP000011686">
    <property type="component" value="Chromosome"/>
</dbReference>
<evidence type="ECO:0000313" key="1">
    <source>
        <dbReference type="EMBL" id="AGF47862.1"/>
    </source>
</evidence>
<gene>
    <name evidence="1" type="ORF">CDEE_0002</name>
</gene>
<dbReference type="InterPro" id="IPR042233">
    <property type="entry name" value="Cell_div_ZapA_N"/>
</dbReference>
<dbReference type="KEGG" id="kct:CDEE_0002"/>
<dbReference type="AlphaFoldDB" id="M1LQI7"/>
<dbReference type="Pfam" id="PF05164">
    <property type="entry name" value="ZapA"/>
    <property type="match status" value="1"/>
</dbReference>
<evidence type="ECO:0008006" key="3">
    <source>
        <dbReference type="Google" id="ProtNLM"/>
    </source>
</evidence>
<dbReference type="InterPro" id="IPR007838">
    <property type="entry name" value="Cell_div_ZapA-like"/>
</dbReference>
<dbReference type="Gene3D" id="1.20.5.50">
    <property type="match status" value="1"/>
</dbReference>
<dbReference type="Gene3D" id="3.30.160.880">
    <property type="entry name" value="Cell division protein ZapA protomer, N-terminal domain"/>
    <property type="match status" value="1"/>
</dbReference>